<keyword evidence="4" id="KW-0862">Zinc</keyword>
<evidence type="ECO:0000256" key="4">
    <source>
        <dbReference type="ARBA" id="ARBA00022833"/>
    </source>
</evidence>
<name>A0A4Q2URK6_9BACT</name>
<dbReference type="InterPro" id="IPR013149">
    <property type="entry name" value="ADH-like_C"/>
</dbReference>
<dbReference type="GO" id="GO:0016491">
    <property type="term" value="F:oxidoreductase activity"/>
    <property type="evidence" value="ECO:0007669"/>
    <property type="project" value="UniProtKB-KW"/>
</dbReference>
<comment type="similarity">
    <text evidence="2">Belongs to the zinc-containing alcohol dehydrogenase family.</text>
</comment>
<sequence length="717" mass="77085">MKQLILELKTGQIRLDDVPAPRVRPGQVLIRTRRSLVSAGTERMLVAFGRASLLAKARQQPERVRQMLDKLKTDGLWPTIAAVRRRLDQPVPLGYCNVGEVLALGEGVTDLHLGQRVVSNGPHAEVVCVPRKLVAPVPDEVSDDDAAFTVVGAIALQSIRLLNPTLGETVVVIGLGLIGQLTADLLRTNGCRVVATDPDESRCDLARSRGLLALNPDQTDVLRAVASLTSQAGADGVIIAATASGDTLLTQAARMSRVRGRIVLVGQVGLHLNRADFYAKELTFQVSCSYGPGRYDDTYEQQGHDYPLPFVRWTENRNFQTILQLLASGQLAVSALRTEPVPLTDFRSVYTSTGPVAALFSYPDPVSLSPVVCISPGRFSDSAGGVGLIGAGNYAKTTLLPALKQVGLIPAIIASERGLSAARLATVYGIGKATSSYRHLLDDPTIDLCLIATRHDSHARLTVDALRAGKHVFVEKPLALSEAELADVVEAQRLSGRTVTVGFNRRYSTYVQRMKTLLGGAVSDAVPMHVAMTMNVGEVPVQSWLHDRAAGGGRLLGEGCHGVDLITFLTGSRVVRVCLLAMGTQPSETTDSASLLIQYANGATGVLNFLAVGSRAYVKERVEVHSQSRTLVLDNYRSLTGYGFRHFSRLAGRQDKGHRALMMALAQHRCQGSEPPIPFAESVNTTQAMLAALESLRQTGWVTLRPAIDPPSASSAW</sequence>
<keyword evidence="3" id="KW-0479">Metal-binding</keyword>
<gene>
    <name evidence="9" type="ORF">EQG79_08255</name>
</gene>
<feature type="domain" description="GFO/IDH/MocA-like oxidoreductase" evidence="8">
    <location>
        <begin position="529"/>
        <end position="626"/>
    </location>
</feature>
<dbReference type="RefSeq" id="WP_129601067.1">
    <property type="nucleotide sequence ID" value="NZ_SBLB01000001.1"/>
</dbReference>
<keyword evidence="5" id="KW-0560">Oxidoreductase</keyword>
<feature type="domain" description="Gfo/Idh/MocA-like oxidoreductase N-terminal" evidence="7">
    <location>
        <begin position="386"/>
        <end position="503"/>
    </location>
</feature>
<dbReference type="GO" id="GO:0000166">
    <property type="term" value="F:nucleotide binding"/>
    <property type="evidence" value="ECO:0007669"/>
    <property type="project" value="InterPro"/>
</dbReference>
<dbReference type="Gene3D" id="3.40.50.720">
    <property type="entry name" value="NAD(P)-binding Rossmann-like Domain"/>
    <property type="match status" value="2"/>
</dbReference>
<evidence type="ECO:0000259" key="6">
    <source>
        <dbReference type="Pfam" id="PF00107"/>
    </source>
</evidence>
<dbReference type="SUPFAM" id="SSF51735">
    <property type="entry name" value="NAD(P)-binding Rossmann-fold domains"/>
    <property type="match status" value="2"/>
</dbReference>
<evidence type="ECO:0000313" key="9">
    <source>
        <dbReference type="EMBL" id="RYC72096.1"/>
    </source>
</evidence>
<dbReference type="Pfam" id="PF01408">
    <property type="entry name" value="GFO_IDH_MocA"/>
    <property type="match status" value="1"/>
</dbReference>
<dbReference type="Pfam" id="PF00107">
    <property type="entry name" value="ADH_zinc_N"/>
    <property type="match status" value="1"/>
</dbReference>
<evidence type="ECO:0000256" key="1">
    <source>
        <dbReference type="ARBA" id="ARBA00001947"/>
    </source>
</evidence>
<dbReference type="InterPro" id="IPR055170">
    <property type="entry name" value="GFO_IDH_MocA-like_dom"/>
</dbReference>
<accession>A0A4Q2URK6</accession>
<keyword evidence="10" id="KW-1185">Reference proteome</keyword>
<dbReference type="AlphaFoldDB" id="A0A4Q2URK6"/>
<dbReference type="GO" id="GO:0046872">
    <property type="term" value="F:metal ion binding"/>
    <property type="evidence" value="ECO:0007669"/>
    <property type="project" value="UniProtKB-KW"/>
</dbReference>
<reference evidence="9 10" key="1">
    <citation type="submission" date="2019-01" db="EMBL/GenBank/DDBJ databases">
        <title>Spirosoma flava sp. nov., a propanil-degrading bacterium isolated from herbicide-contaminated soil.</title>
        <authorList>
            <person name="Zhang L."/>
            <person name="Jiang J.-D."/>
        </authorList>
    </citation>
    <scope>NUCLEOTIDE SEQUENCE [LARGE SCALE GENOMIC DNA]</scope>
    <source>
        <strain evidence="9 10">TY50</strain>
    </source>
</reference>
<evidence type="ECO:0000313" key="10">
    <source>
        <dbReference type="Proteomes" id="UP000290407"/>
    </source>
</evidence>
<dbReference type="Gene3D" id="3.30.360.10">
    <property type="entry name" value="Dihydrodipicolinate Reductase, domain 2"/>
    <property type="match status" value="1"/>
</dbReference>
<proteinExistence type="inferred from homology"/>
<feature type="domain" description="Alcohol dehydrogenase-like C-terminal" evidence="6">
    <location>
        <begin position="178"/>
        <end position="296"/>
    </location>
</feature>
<organism evidence="9 10">
    <name type="scientific">Spirosoma sordidisoli</name>
    <dbReference type="NCBI Taxonomy" id="2502893"/>
    <lineage>
        <taxon>Bacteria</taxon>
        <taxon>Pseudomonadati</taxon>
        <taxon>Bacteroidota</taxon>
        <taxon>Cytophagia</taxon>
        <taxon>Cytophagales</taxon>
        <taxon>Cytophagaceae</taxon>
        <taxon>Spirosoma</taxon>
    </lineage>
</organism>
<dbReference type="InterPro" id="IPR036291">
    <property type="entry name" value="NAD(P)-bd_dom_sf"/>
</dbReference>
<comment type="cofactor">
    <cofactor evidence="1">
        <name>Zn(2+)</name>
        <dbReference type="ChEBI" id="CHEBI:29105"/>
    </cofactor>
</comment>
<dbReference type="Pfam" id="PF22725">
    <property type="entry name" value="GFO_IDH_MocA_C3"/>
    <property type="match status" value="1"/>
</dbReference>
<evidence type="ECO:0000256" key="3">
    <source>
        <dbReference type="ARBA" id="ARBA00022723"/>
    </source>
</evidence>
<evidence type="ECO:0000259" key="8">
    <source>
        <dbReference type="Pfam" id="PF22725"/>
    </source>
</evidence>
<dbReference type="PANTHER" id="PTHR43350:SF19">
    <property type="entry name" value="D-GULOSIDE 3-DEHYDROGENASE"/>
    <property type="match status" value="1"/>
</dbReference>
<comment type="caution">
    <text evidence="9">The sequence shown here is derived from an EMBL/GenBank/DDBJ whole genome shotgun (WGS) entry which is preliminary data.</text>
</comment>
<evidence type="ECO:0000259" key="7">
    <source>
        <dbReference type="Pfam" id="PF01408"/>
    </source>
</evidence>
<dbReference type="PANTHER" id="PTHR43350">
    <property type="entry name" value="NAD-DEPENDENT ALCOHOL DEHYDROGENASE"/>
    <property type="match status" value="1"/>
</dbReference>
<dbReference type="CDD" id="cd08255">
    <property type="entry name" value="2-desacetyl-2-hydroxyethyl_bacteriochlorophyllide_like"/>
    <property type="match status" value="1"/>
</dbReference>
<dbReference type="EMBL" id="SBLB01000001">
    <property type="protein sequence ID" value="RYC72096.1"/>
    <property type="molecule type" value="Genomic_DNA"/>
</dbReference>
<dbReference type="SUPFAM" id="SSF50129">
    <property type="entry name" value="GroES-like"/>
    <property type="match status" value="1"/>
</dbReference>
<protein>
    <submittedName>
        <fullName evidence="9">Dehydrogenase</fullName>
    </submittedName>
</protein>
<evidence type="ECO:0000256" key="2">
    <source>
        <dbReference type="ARBA" id="ARBA00008072"/>
    </source>
</evidence>
<evidence type="ECO:0000256" key="5">
    <source>
        <dbReference type="ARBA" id="ARBA00023002"/>
    </source>
</evidence>
<dbReference type="SUPFAM" id="SSF55347">
    <property type="entry name" value="Glyceraldehyde-3-phosphate dehydrogenase-like, C-terminal domain"/>
    <property type="match status" value="1"/>
</dbReference>
<dbReference type="InterPro" id="IPR011032">
    <property type="entry name" value="GroES-like_sf"/>
</dbReference>
<dbReference type="InterPro" id="IPR000683">
    <property type="entry name" value="Gfo/Idh/MocA-like_OxRdtase_N"/>
</dbReference>
<dbReference type="Gene3D" id="3.90.180.10">
    <property type="entry name" value="Medium-chain alcohol dehydrogenases, catalytic domain"/>
    <property type="match status" value="1"/>
</dbReference>
<dbReference type="Proteomes" id="UP000290407">
    <property type="component" value="Unassembled WGS sequence"/>
</dbReference>